<name>A0AAN8Q834_PATCE</name>
<feature type="transmembrane region" description="Helical" evidence="30">
    <location>
        <begin position="273"/>
        <end position="291"/>
    </location>
</feature>
<evidence type="ECO:0000256" key="10">
    <source>
        <dbReference type="ARBA" id="ARBA00022692"/>
    </source>
</evidence>
<dbReference type="FunFam" id="1.20.1560.10:FF:000015">
    <property type="entry name" value="multidrug resistance-associated protein 5 isoform X1"/>
    <property type="match status" value="1"/>
</dbReference>
<dbReference type="SMART" id="SM00382">
    <property type="entry name" value="AAA"/>
    <property type="match status" value="2"/>
</dbReference>
<dbReference type="EC" id="7.6.2.2" evidence="6"/>
<dbReference type="CDD" id="cd18592">
    <property type="entry name" value="ABC_6TM_MRP5_8_9_D1"/>
    <property type="match status" value="1"/>
</dbReference>
<comment type="catalytic activity">
    <reaction evidence="27">
        <text>3',5'-cyclic GMP(in) + ATP + H2O = 3',5'-cyclic GMP(out) + ADP + phosphate + H(+)</text>
        <dbReference type="Rhea" id="RHEA:66188"/>
        <dbReference type="ChEBI" id="CHEBI:15377"/>
        <dbReference type="ChEBI" id="CHEBI:15378"/>
        <dbReference type="ChEBI" id="CHEBI:30616"/>
        <dbReference type="ChEBI" id="CHEBI:43474"/>
        <dbReference type="ChEBI" id="CHEBI:57746"/>
        <dbReference type="ChEBI" id="CHEBI:456216"/>
    </reaction>
    <physiologicalReaction direction="left-to-right" evidence="27">
        <dbReference type="Rhea" id="RHEA:66189"/>
    </physiologicalReaction>
</comment>
<dbReference type="InterPro" id="IPR017871">
    <property type="entry name" value="ABC_transporter-like_CS"/>
</dbReference>
<evidence type="ECO:0000256" key="14">
    <source>
        <dbReference type="ARBA" id="ARBA00022840"/>
    </source>
</evidence>
<evidence type="ECO:0000256" key="15">
    <source>
        <dbReference type="ARBA" id="ARBA00022967"/>
    </source>
</evidence>
<evidence type="ECO:0000256" key="8">
    <source>
        <dbReference type="ARBA" id="ARBA00022475"/>
    </source>
</evidence>
<feature type="transmembrane region" description="Helical" evidence="30">
    <location>
        <begin position="351"/>
        <end position="376"/>
    </location>
</feature>
<keyword evidence="7" id="KW-0813">Transport</keyword>
<evidence type="ECO:0000256" key="23">
    <source>
        <dbReference type="ARBA" id="ARBA00050745"/>
    </source>
</evidence>
<evidence type="ECO:0000256" key="29">
    <source>
        <dbReference type="ARBA" id="ARBA00082793"/>
    </source>
</evidence>
<keyword evidence="9" id="KW-0597">Phosphoprotein</keyword>
<comment type="catalytic activity">
    <reaction evidence="24">
        <text>3',5'-cyclic AMP(in) + ATP + H2O = 3',5'-cyclic AMP(out) + ADP + phosphate + H(+)</text>
        <dbReference type="Rhea" id="RHEA:66184"/>
        <dbReference type="ChEBI" id="CHEBI:15377"/>
        <dbReference type="ChEBI" id="CHEBI:15378"/>
        <dbReference type="ChEBI" id="CHEBI:30616"/>
        <dbReference type="ChEBI" id="CHEBI:43474"/>
        <dbReference type="ChEBI" id="CHEBI:58165"/>
        <dbReference type="ChEBI" id="CHEBI:456216"/>
    </reaction>
    <physiologicalReaction direction="left-to-right" evidence="24">
        <dbReference type="Rhea" id="RHEA:66185"/>
    </physiologicalReaction>
</comment>
<evidence type="ECO:0000256" key="16">
    <source>
        <dbReference type="ARBA" id="ARBA00022989"/>
    </source>
</evidence>
<comment type="similarity">
    <text evidence="5">Belongs to the ABC transporter superfamily. ABCC family. Conjugate transporter (TC 3.A.1.208) subfamily.</text>
</comment>
<dbReference type="GO" id="GO:0010008">
    <property type="term" value="C:endosome membrane"/>
    <property type="evidence" value="ECO:0007669"/>
    <property type="project" value="UniProtKB-SubCell"/>
</dbReference>
<dbReference type="GO" id="GO:0016323">
    <property type="term" value="C:basolateral plasma membrane"/>
    <property type="evidence" value="ECO:0007669"/>
    <property type="project" value="UniProtKB-SubCell"/>
</dbReference>
<dbReference type="PROSITE" id="PS50893">
    <property type="entry name" value="ABC_TRANSPORTER_2"/>
    <property type="match status" value="2"/>
</dbReference>
<dbReference type="EMBL" id="JAZGQO010000001">
    <property type="protein sequence ID" value="KAK6196108.1"/>
    <property type="molecule type" value="Genomic_DNA"/>
</dbReference>
<evidence type="ECO:0000256" key="27">
    <source>
        <dbReference type="ARBA" id="ARBA00052963"/>
    </source>
</evidence>
<feature type="transmembrane region" description="Helical" evidence="30">
    <location>
        <begin position="949"/>
        <end position="966"/>
    </location>
</feature>
<dbReference type="InterPro" id="IPR036640">
    <property type="entry name" value="ABC1_TM_sf"/>
</dbReference>
<dbReference type="Gene3D" id="3.40.50.300">
    <property type="entry name" value="P-loop containing nucleotide triphosphate hydrolases"/>
    <property type="match status" value="2"/>
</dbReference>
<keyword evidence="14" id="KW-0067">ATP-binding</keyword>
<sequence length="1392" mass="156923">MDDQQGVLELEGRLETGPELSTCRERRGFRKYKKNMKHLLPYRPYSIDKYPKEEFPLAYAGCFSCMFYSWMSNLMYKIWRKGVGVLDGIYLSPIDATEQNELRFERLWNEEVKARGKEDASLWRVLLRAIKSRLIITFIFILIVVTFSILTPALVIHSFLDYLTHGDVKFSTGYIYLLGLVFFEGGRSITGALTWIITYITGIRVRNGFMGLLFKKIVRLKGLKDKTVGELVNVVGNDAQRVYEANAVGPFILVAPITLLSGSIYGVFLLGPWALIGCVIFFAFYPITGIISRITTYLRRKGIVITDKRVRMMTELLTYVKLIKMYAWEKPFANTISDIRSQERVILEKSAYVQGISTGVAYLVPVFSSVATFIAMVASDVNLTVPKAFTYISLLNAMRFSLGVMPYSVKAISELSVSLKRFKSLLIMEEIEDLKWAVTHEDSAVEFLNANLTWPNVSNPLNESEEYVMEPNGSCVKVNFPLEETKLTSDSQQENILQDITFTLKKGKTVGICGSVGCGKSSFISAILNRMDVVSGTVAVKGSIAYVAQQAWIMNSTARENILFGFPYDKDKYDEVVSACCLKDDFDSFVSGDMTEIGERGMNLSGGQKQRISLARAVYSEKDIILLDDPLSAVDIHVGQHIFTQCLQKLLKNKTVIFVTHQLQYLPECDEVIYLRDGQIAGIGKHEDLMMAEGEYYSLVNLFNTEHTGELDKLDEQIEIEINGDIRPRLVSVSKDMTHDSNMPPVALQRTMSTVSQTDDGVQNGKKLERQFSAMSVTSEIDDDGKLIMTEESDKGSVNWSVFGEYFRAMGGYVVCFLVFLIFVGSVMSTALTNWYLSYWLNQGSGNTTITVGNVTMISKNITDHPKKDMYMIIYSMFIIVMAALLAFRTFIFMKVTLKASSKLHDNVFLKIFSCPMSFFDTTPVGRIINRFSADMDEIDIRLPMSAEVFMNNVLSILFSLGMIAFVSPWFLLAMIPLSAFFVFLYKLFVKCVRELKREDSITRSPLISHLTATIQGIMTIKAYNKDAEFLIKFRKLLDLNSVPYLIFYLSNRWLALRLDLITMSVNTLTGLLIILTFDSMTPAMAGLALSFAVQMTGLFQFTIRLAVDTESRFTSVQRILDYSQNQVTEAVANVNDKQPSSDWPKNGQISFNRLRMRYREGLPLALKGITFDVKPQEKIGIVGRSGSGKSSLGMVLFRLVEAASGSIIIDSFDISKVSLEILRSRLSIIPQDPVLFVGTIRYNLDPFGNHSDKELWEVLEKCHVKETIVNLDQQLDAMVIENGENFSVGERQLMCMARALLRHSKILILDEATAAIDTEKDALIQTTIKEAFADCTMLTIAHRLNTVLSCDRILVIEDGKVAEYDKPSVLMSRPDSKFKTMLEATEKQQTM</sequence>
<keyword evidence="12" id="KW-0547">Nucleotide-binding</keyword>
<dbReference type="FunFam" id="1.20.1560.10:FF:000012">
    <property type="entry name" value="ATP binding cassette subfamily C member 5"/>
    <property type="match status" value="1"/>
</dbReference>
<dbReference type="InterPro" id="IPR027417">
    <property type="entry name" value="P-loop_NTPase"/>
</dbReference>
<evidence type="ECO:0000256" key="6">
    <source>
        <dbReference type="ARBA" id="ARBA00012191"/>
    </source>
</evidence>
<dbReference type="FunFam" id="3.40.50.300:FF:000074">
    <property type="entry name" value="Multidrug resistance-associated protein 5 isoform 1"/>
    <property type="match status" value="1"/>
</dbReference>
<dbReference type="FunFam" id="3.40.50.300:FF:000605">
    <property type="entry name" value="multidrug resistance-associated protein 5 isoform X1"/>
    <property type="match status" value="1"/>
</dbReference>
<evidence type="ECO:0000256" key="4">
    <source>
        <dbReference type="ARBA" id="ARBA00004608"/>
    </source>
</evidence>
<keyword evidence="13" id="KW-0967">Endosome</keyword>
<evidence type="ECO:0000256" key="1">
    <source>
        <dbReference type="ARBA" id="ARBA00004424"/>
    </source>
</evidence>
<accession>A0AAN8Q834</accession>
<dbReference type="InterPro" id="IPR003439">
    <property type="entry name" value="ABC_transporter-like_ATP-bd"/>
</dbReference>
<evidence type="ECO:0000256" key="18">
    <source>
        <dbReference type="ARBA" id="ARBA00023136"/>
    </source>
</evidence>
<feature type="transmembrane region" description="Helical" evidence="30">
    <location>
        <begin position="972"/>
        <end position="990"/>
    </location>
</feature>
<evidence type="ECO:0000313" key="33">
    <source>
        <dbReference type="EMBL" id="KAK6196108.1"/>
    </source>
</evidence>
<evidence type="ECO:0000256" key="3">
    <source>
        <dbReference type="ARBA" id="ARBA00004554"/>
    </source>
</evidence>
<feature type="domain" description="ABC transporter" evidence="31">
    <location>
        <begin position="482"/>
        <end position="702"/>
    </location>
</feature>
<comment type="catalytic activity">
    <reaction evidence="22">
        <text>(2S)-2-[5-amino-1-(beta-D-ribosyl)imidazole-4-carboxamido]succinate(in) + ATP + H2O = (2S)-2-[5-amino-1-(beta-D-ribosyl)imidazole-4-carboxamido]succinate(out) + ADP + phosphate + H(+)</text>
        <dbReference type="Rhea" id="RHEA:66752"/>
        <dbReference type="ChEBI" id="CHEBI:15377"/>
        <dbReference type="ChEBI" id="CHEBI:15378"/>
        <dbReference type="ChEBI" id="CHEBI:30616"/>
        <dbReference type="ChEBI" id="CHEBI:43474"/>
        <dbReference type="ChEBI" id="CHEBI:167466"/>
        <dbReference type="ChEBI" id="CHEBI:456216"/>
    </reaction>
    <physiologicalReaction direction="left-to-right" evidence="22">
        <dbReference type="Rhea" id="RHEA:66753"/>
    </physiologicalReaction>
</comment>
<evidence type="ECO:0000256" key="21">
    <source>
        <dbReference type="ARBA" id="ARBA00034018"/>
    </source>
</evidence>
<evidence type="ECO:0000259" key="31">
    <source>
        <dbReference type="PROSITE" id="PS50893"/>
    </source>
</evidence>
<dbReference type="InterPro" id="IPR050173">
    <property type="entry name" value="ABC_transporter_C-like"/>
</dbReference>
<dbReference type="PANTHER" id="PTHR24223:SF447">
    <property type="entry name" value="MULTIDRUG RESISTANCE-ASSOCIATED PROTEIN 5"/>
    <property type="match status" value="1"/>
</dbReference>
<evidence type="ECO:0000256" key="28">
    <source>
        <dbReference type="ARBA" id="ARBA00069159"/>
    </source>
</evidence>
<keyword evidence="18 30" id="KW-0472">Membrane</keyword>
<keyword evidence="8" id="KW-1003">Cell membrane</keyword>
<comment type="caution">
    <text evidence="33">The sequence shown here is derived from an EMBL/GenBank/DDBJ whole genome shotgun (WGS) entry which is preliminary data.</text>
</comment>
<evidence type="ECO:0000313" key="34">
    <source>
        <dbReference type="Proteomes" id="UP001347796"/>
    </source>
</evidence>
<dbReference type="GO" id="GO:0005524">
    <property type="term" value="F:ATP binding"/>
    <property type="evidence" value="ECO:0007669"/>
    <property type="project" value="UniProtKB-KW"/>
</dbReference>
<dbReference type="Proteomes" id="UP001347796">
    <property type="component" value="Unassembled WGS sequence"/>
</dbReference>
<evidence type="ECO:0000259" key="32">
    <source>
        <dbReference type="PROSITE" id="PS50929"/>
    </source>
</evidence>
<dbReference type="Pfam" id="PF00664">
    <property type="entry name" value="ABC_membrane"/>
    <property type="match status" value="2"/>
</dbReference>
<keyword evidence="11" id="KW-0677">Repeat</keyword>
<evidence type="ECO:0000256" key="2">
    <source>
        <dbReference type="ARBA" id="ARBA00004463"/>
    </source>
</evidence>
<protein>
    <recommendedName>
        <fullName evidence="28">ATP-binding cassette sub-family C member 5</fullName>
        <ecNumber evidence="6">7.6.2.2</ecNumber>
    </recommendedName>
    <alternativeName>
        <fullName evidence="29">Multidrug resistance-associated protein 5</fullName>
    </alternativeName>
</protein>
<keyword evidence="34" id="KW-1185">Reference proteome</keyword>
<evidence type="ECO:0000256" key="7">
    <source>
        <dbReference type="ARBA" id="ARBA00022448"/>
    </source>
</evidence>
<evidence type="ECO:0000256" key="19">
    <source>
        <dbReference type="ARBA" id="ARBA00023180"/>
    </source>
</evidence>
<dbReference type="SUPFAM" id="SSF52540">
    <property type="entry name" value="P-loop containing nucleoside triphosphate hydrolases"/>
    <property type="match status" value="2"/>
</dbReference>
<keyword evidence="17" id="KW-0333">Golgi apparatus</keyword>
<feature type="transmembrane region" description="Helical" evidence="30">
    <location>
        <begin position="175"/>
        <end position="200"/>
    </location>
</feature>
<feature type="transmembrane region" description="Helical" evidence="30">
    <location>
        <begin position="873"/>
        <end position="894"/>
    </location>
</feature>
<keyword evidence="10 30" id="KW-0812">Transmembrane</keyword>
<dbReference type="GO" id="GO:0016324">
    <property type="term" value="C:apical plasma membrane"/>
    <property type="evidence" value="ECO:0007669"/>
    <property type="project" value="UniProtKB-SubCell"/>
</dbReference>
<evidence type="ECO:0000256" key="11">
    <source>
        <dbReference type="ARBA" id="ARBA00022737"/>
    </source>
</evidence>
<evidence type="ECO:0000256" key="9">
    <source>
        <dbReference type="ARBA" id="ARBA00022553"/>
    </source>
</evidence>
<comment type="catalytic activity">
    <reaction evidence="21">
        <text>ATP + H2O + xenobioticSide 1 = ADP + phosphate + xenobioticSide 2.</text>
        <dbReference type="EC" id="7.6.2.2"/>
    </reaction>
</comment>
<evidence type="ECO:0000256" key="13">
    <source>
        <dbReference type="ARBA" id="ARBA00022753"/>
    </source>
</evidence>
<comment type="catalytic activity">
    <reaction evidence="23">
        <text>N-acetyl-L-aspartyl-L-glutamate(in) + ATP + H2O = N-acetyl-L-aspartyl-L-glutamate(out) + ADP + phosphate + H(+)</text>
        <dbReference type="Rhea" id="RHEA:66728"/>
        <dbReference type="ChEBI" id="CHEBI:15377"/>
        <dbReference type="ChEBI" id="CHEBI:15378"/>
        <dbReference type="ChEBI" id="CHEBI:30616"/>
        <dbReference type="ChEBI" id="CHEBI:43474"/>
        <dbReference type="ChEBI" id="CHEBI:76931"/>
        <dbReference type="ChEBI" id="CHEBI:456216"/>
    </reaction>
    <physiologicalReaction direction="left-to-right" evidence="23">
        <dbReference type="Rhea" id="RHEA:66729"/>
    </physiologicalReaction>
</comment>
<dbReference type="GO" id="GO:0016887">
    <property type="term" value="F:ATP hydrolysis activity"/>
    <property type="evidence" value="ECO:0007669"/>
    <property type="project" value="InterPro"/>
</dbReference>
<keyword evidence="15" id="KW-1278">Translocase</keyword>
<feature type="transmembrane region" description="Helical" evidence="30">
    <location>
        <begin position="388"/>
        <end position="409"/>
    </location>
</feature>
<evidence type="ECO:0000256" key="25">
    <source>
        <dbReference type="ARBA" id="ARBA00052576"/>
    </source>
</evidence>
<feature type="domain" description="ABC transmembrane type-1" evidence="32">
    <location>
        <begin position="817"/>
        <end position="1112"/>
    </location>
</feature>
<dbReference type="PANTHER" id="PTHR24223">
    <property type="entry name" value="ATP-BINDING CASSETTE SUB-FAMILY C"/>
    <property type="match status" value="1"/>
</dbReference>
<organism evidence="33 34">
    <name type="scientific">Patella caerulea</name>
    <name type="common">Rayed Mediterranean limpet</name>
    <dbReference type="NCBI Taxonomy" id="87958"/>
    <lineage>
        <taxon>Eukaryota</taxon>
        <taxon>Metazoa</taxon>
        <taxon>Spiralia</taxon>
        <taxon>Lophotrochozoa</taxon>
        <taxon>Mollusca</taxon>
        <taxon>Gastropoda</taxon>
        <taxon>Patellogastropoda</taxon>
        <taxon>Patelloidea</taxon>
        <taxon>Patellidae</taxon>
        <taxon>Patella</taxon>
    </lineage>
</organism>
<evidence type="ECO:0000256" key="30">
    <source>
        <dbReference type="SAM" id="Phobius"/>
    </source>
</evidence>
<dbReference type="InterPro" id="IPR011527">
    <property type="entry name" value="ABC1_TM_dom"/>
</dbReference>
<dbReference type="GO" id="GO:0005796">
    <property type="term" value="C:Golgi lumen"/>
    <property type="evidence" value="ECO:0007669"/>
    <property type="project" value="UniProtKB-SubCell"/>
</dbReference>
<comment type="subcellular location">
    <subcellularLocation>
        <location evidence="1">Apical cell membrane</location>
        <topology evidence="1">Multi-pass membrane protein</topology>
    </subcellularLocation>
    <subcellularLocation>
        <location evidence="3">Basolateral cell membrane</location>
        <topology evidence="3">Multi-pass membrane protein</topology>
    </subcellularLocation>
    <subcellularLocation>
        <location evidence="2">Cytoplasmic granule</location>
    </subcellularLocation>
    <subcellularLocation>
        <location evidence="4">Endosome membrane</location>
    </subcellularLocation>
    <subcellularLocation>
        <location evidence="20">Golgi apparatus lumen</location>
    </subcellularLocation>
</comment>
<evidence type="ECO:0000256" key="24">
    <source>
        <dbReference type="ARBA" id="ARBA00051604"/>
    </source>
</evidence>
<evidence type="ECO:0000256" key="20">
    <source>
        <dbReference type="ARBA" id="ARBA00023769"/>
    </source>
</evidence>
<dbReference type="SUPFAM" id="SSF90123">
    <property type="entry name" value="ABC transporter transmembrane region"/>
    <property type="match status" value="2"/>
</dbReference>
<proteinExistence type="inferred from homology"/>
<comment type="catalytic activity">
    <reaction evidence="25">
        <text>N-acetyl-L-aspartyl-L-glutamyl-L-glutamate(in) + ATP + H2O = N-acetyl-L-aspartyl-L-glutamyl-L-glutamate(out) + ADP + phosphate + H(+)</text>
        <dbReference type="Rhea" id="RHEA:66732"/>
        <dbReference type="ChEBI" id="CHEBI:15377"/>
        <dbReference type="ChEBI" id="CHEBI:15378"/>
        <dbReference type="ChEBI" id="CHEBI:30616"/>
        <dbReference type="ChEBI" id="CHEBI:43474"/>
        <dbReference type="ChEBI" id="CHEBI:76935"/>
        <dbReference type="ChEBI" id="CHEBI:456216"/>
    </reaction>
    <physiologicalReaction direction="left-to-right" evidence="25">
        <dbReference type="Rhea" id="RHEA:66733"/>
    </physiologicalReaction>
</comment>
<gene>
    <name evidence="33" type="ORF">SNE40_001397</name>
</gene>
<evidence type="ECO:0000256" key="22">
    <source>
        <dbReference type="ARBA" id="ARBA00050661"/>
    </source>
</evidence>
<dbReference type="Pfam" id="PF00005">
    <property type="entry name" value="ABC_tran"/>
    <property type="match status" value="2"/>
</dbReference>
<feature type="domain" description="ABC transmembrane type-1" evidence="32">
    <location>
        <begin position="135"/>
        <end position="414"/>
    </location>
</feature>
<dbReference type="CDD" id="cd18599">
    <property type="entry name" value="ABC_6TM_MRP5_8_9_D2"/>
    <property type="match status" value="1"/>
</dbReference>
<dbReference type="PROSITE" id="PS50929">
    <property type="entry name" value="ABC_TM1F"/>
    <property type="match status" value="2"/>
</dbReference>
<dbReference type="Gene3D" id="1.20.1560.10">
    <property type="entry name" value="ABC transporter type 1, transmembrane domain"/>
    <property type="match status" value="2"/>
</dbReference>
<dbReference type="PROSITE" id="PS00211">
    <property type="entry name" value="ABC_TRANSPORTER_1"/>
    <property type="match status" value="2"/>
</dbReference>
<dbReference type="CDD" id="cd03250">
    <property type="entry name" value="ABCC_MRP_domain1"/>
    <property type="match status" value="1"/>
</dbReference>
<feature type="transmembrane region" description="Helical" evidence="30">
    <location>
        <begin position="813"/>
        <end position="837"/>
    </location>
</feature>
<feature type="transmembrane region" description="Helical" evidence="30">
    <location>
        <begin position="57"/>
        <end position="76"/>
    </location>
</feature>
<feature type="transmembrane region" description="Helical" evidence="30">
    <location>
        <begin position="134"/>
        <end position="155"/>
    </location>
</feature>
<comment type="catalytic activity">
    <reaction evidence="26">
        <text>N-acetyl-L-aspartate(in) + ATP + H2O = N-acetyl-L-aspartate(out) + ADP + phosphate + H(+)</text>
        <dbReference type="Rhea" id="RHEA:66744"/>
        <dbReference type="ChEBI" id="CHEBI:15377"/>
        <dbReference type="ChEBI" id="CHEBI:15378"/>
        <dbReference type="ChEBI" id="CHEBI:16953"/>
        <dbReference type="ChEBI" id="CHEBI:30616"/>
        <dbReference type="ChEBI" id="CHEBI:43474"/>
        <dbReference type="ChEBI" id="CHEBI:456216"/>
    </reaction>
    <physiologicalReaction direction="left-to-right" evidence="26">
        <dbReference type="Rhea" id="RHEA:66745"/>
    </physiologicalReaction>
</comment>
<evidence type="ECO:0000256" key="12">
    <source>
        <dbReference type="ARBA" id="ARBA00022741"/>
    </source>
</evidence>
<keyword evidence="19" id="KW-0325">Glycoprotein</keyword>
<evidence type="ECO:0000256" key="17">
    <source>
        <dbReference type="ARBA" id="ARBA00023034"/>
    </source>
</evidence>
<keyword evidence="16 30" id="KW-1133">Transmembrane helix</keyword>
<dbReference type="InterPro" id="IPR003593">
    <property type="entry name" value="AAA+_ATPase"/>
</dbReference>
<dbReference type="CDD" id="cd03244">
    <property type="entry name" value="ABCC_MRP_domain2"/>
    <property type="match status" value="1"/>
</dbReference>
<reference evidence="33 34" key="1">
    <citation type="submission" date="2024-01" db="EMBL/GenBank/DDBJ databases">
        <title>The genome of the rayed Mediterranean limpet Patella caerulea (Linnaeus, 1758).</title>
        <authorList>
            <person name="Anh-Thu Weber A."/>
            <person name="Halstead-Nussloch G."/>
        </authorList>
    </citation>
    <scope>NUCLEOTIDE SEQUENCE [LARGE SCALE GENOMIC DNA]</scope>
    <source>
        <strain evidence="33">AATW-2023a</strain>
        <tissue evidence="33">Whole specimen</tissue>
    </source>
</reference>
<evidence type="ECO:0000256" key="26">
    <source>
        <dbReference type="ARBA" id="ARBA00052708"/>
    </source>
</evidence>
<evidence type="ECO:0000256" key="5">
    <source>
        <dbReference type="ARBA" id="ARBA00009726"/>
    </source>
</evidence>
<dbReference type="GO" id="GO:0008559">
    <property type="term" value="F:ABC-type xenobiotic transporter activity"/>
    <property type="evidence" value="ECO:0007669"/>
    <property type="project" value="UniProtKB-EC"/>
</dbReference>
<feature type="domain" description="ABC transporter" evidence="31">
    <location>
        <begin position="1150"/>
        <end position="1384"/>
    </location>
</feature>
<feature type="transmembrane region" description="Helical" evidence="30">
    <location>
        <begin position="247"/>
        <end position="267"/>
    </location>
</feature>